<keyword evidence="1 4" id="KW-0732">Signal</keyword>
<keyword evidence="2" id="KW-1015">Disulfide bond</keyword>
<dbReference type="InterPro" id="IPR001507">
    <property type="entry name" value="ZP_dom"/>
</dbReference>
<keyword evidence="7" id="KW-1185">Reference proteome</keyword>
<dbReference type="PANTHER" id="PTHR14002">
    <property type="entry name" value="ENDOGLIN/TGF-BETA RECEPTOR TYPE III"/>
    <property type="match status" value="1"/>
</dbReference>
<dbReference type="PROSITE" id="PS51034">
    <property type="entry name" value="ZP_2"/>
    <property type="match status" value="1"/>
</dbReference>
<protein>
    <recommendedName>
        <fullName evidence="5">ZP domain-containing protein</fullName>
    </recommendedName>
</protein>
<dbReference type="Gene3D" id="2.60.40.3210">
    <property type="entry name" value="Zona pellucida, ZP-N domain"/>
    <property type="match status" value="1"/>
</dbReference>
<feature type="region of interest" description="Disordered" evidence="3">
    <location>
        <begin position="505"/>
        <end position="564"/>
    </location>
</feature>
<evidence type="ECO:0000256" key="3">
    <source>
        <dbReference type="SAM" id="MobiDB-lite"/>
    </source>
</evidence>
<feature type="region of interest" description="Disordered" evidence="3">
    <location>
        <begin position="704"/>
        <end position="726"/>
    </location>
</feature>
<dbReference type="Proteomes" id="UP001619887">
    <property type="component" value="Unassembled WGS sequence"/>
</dbReference>
<reference evidence="6 7" key="1">
    <citation type="journal article" date="2022" name="G3 (Bethesda)">
        <title>Evaluating Illumina-, Nanopore-, and PacBio-based genome assembly strategies with the bald notothen, Trematomus borchgrevinki.</title>
        <authorList>
            <person name="Rayamajhi N."/>
            <person name="Cheng C.C."/>
            <person name="Catchen J.M."/>
        </authorList>
    </citation>
    <scope>NUCLEOTIDE SEQUENCE [LARGE SCALE GENOMIC DNA]</scope>
    <source>
        <strain evidence="6">AGRC-2024</strain>
    </source>
</reference>
<name>A0ABD2HH90_PAGBO</name>
<feature type="signal peptide" evidence="4">
    <location>
        <begin position="1"/>
        <end position="25"/>
    </location>
</feature>
<dbReference type="PANTHER" id="PTHR14002:SF43">
    <property type="entry name" value="DELTA-LIKE PROTEIN"/>
    <property type="match status" value="1"/>
</dbReference>
<feature type="domain" description="ZP" evidence="5">
    <location>
        <begin position="361"/>
        <end position="668"/>
    </location>
</feature>
<evidence type="ECO:0000256" key="4">
    <source>
        <dbReference type="SAM" id="SignalP"/>
    </source>
</evidence>
<dbReference type="EMBL" id="JBIYXZ010002069">
    <property type="protein sequence ID" value="KAL3065824.1"/>
    <property type="molecule type" value="Genomic_DNA"/>
</dbReference>
<evidence type="ECO:0000313" key="6">
    <source>
        <dbReference type="EMBL" id="KAL3065824.1"/>
    </source>
</evidence>
<gene>
    <name evidence="6" type="ORF">OYC64_015876</name>
</gene>
<feature type="chain" id="PRO_5044842942" description="ZP domain-containing protein" evidence="4">
    <location>
        <begin position="26"/>
        <end position="767"/>
    </location>
</feature>
<evidence type="ECO:0000313" key="7">
    <source>
        <dbReference type="Proteomes" id="UP001619887"/>
    </source>
</evidence>
<reference evidence="6 7" key="2">
    <citation type="journal article" date="2024" name="G3 (Bethesda)">
        <title>The genome of the cryopelagic Antarctic bald notothen, Trematomus borchgrevinki.</title>
        <authorList>
            <person name="Rayamajhi N."/>
            <person name="Rivera-Colon A.G."/>
            <person name="Minhas B.F."/>
            <person name="Cheng C.C."/>
            <person name="Catchen J.M."/>
        </authorList>
    </citation>
    <scope>NUCLEOTIDE SEQUENCE [LARGE SCALE GENOMIC DNA]</scope>
    <source>
        <strain evidence="6">AGRC-2024</strain>
    </source>
</reference>
<evidence type="ECO:0000259" key="5">
    <source>
        <dbReference type="PROSITE" id="PS51034"/>
    </source>
</evidence>
<dbReference type="SMART" id="SM00241">
    <property type="entry name" value="ZP"/>
    <property type="match status" value="1"/>
</dbReference>
<accession>A0ABD2HH90</accession>
<evidence type="ECO:0000256" key="2">
    <source>
        <dbReference type="ARBA" id="ARBA00023157"/>
    </source>
</evidence>
<evidence type="ECO:0000256" key="1">
    <source>
        <dbReference type="ARBA" id="ARBA00022729"/>
    </source>
</evidence>
<organism evidence="6 7">
    <name type="scientific">Pagothenia borchgrevinki</name>
    <name type="common">Bald rockcod</name>
    <name type="synonym">Trematomus borchgrevinki</name>
    <dbReference type="NCBI Taxonomy" id="8213"/>
    <lineage>
        <taxon>Eukaryota</taxon>
        <taxon>Metazoa</taxon>
        <taxon>Chordata</taxon>
        <taxon>Craniata</taxon>
        <taxon>Vertebrata</taxon>
        <taxon>Euteleostomi</taxon>
        <taxon>Actinopterygii</taxon>
        <taxon>Neopterygii</taxon>
        <taxon>Teleostei</taxon>
        <taxon>Neoteleostei</taxon>
        <taxon>Acanthomorphata</taxon>
        <taxon>Eupercaria</taxon>
        <taxon>Perciformes</taxon>
        <taxon>Notothenioidei</taxon>
        <taxon>Nototheniidae</taxon>
        <taxon>Pagothenia</taxon>
    </lineage>
</organism>
<feature type="compositionally biased region" description="Low complexity" evidence="3">
    <location>
        <begin position="518"/>
        <end position="561"/>
    </location>
</feature>
<comment type="caution">
    <text evidence="6">The sequence shown here is derived from an EMBL/GenBank/DDBJ whole genome shotgun (WGS) entry which is preliminary data.</text>
</comment>
<dbReference type="AlphaFoldDB" id="A0ABD2HH90"/>
<proteinExistence type="predicted"/>
<sequence>MLDRFKESVLLQVLTLILLGPACEASSLGLTVHVEPLESDGGNTVRAHFTAIAPNPCPALSGLCSDGEEDCLVYPTSLPFTGTKPNSGWCVRQWQKTVPSDYNATIDLGSNTQFYVSIKASPVIRANNGKLNQPAFVALPPPLRARVDCSQHFSLSVKDLDTDRVSCRFARADLGECVSCTEHSFIELDNSKCKLKFTGKAAAGQYFIYLMAEDRIAIPKISEVIENKPLSAVPVHLSLTVEEWASSCSDVPVATGDTPNKDSMLFVLPYQQVNFTTDFTSKLESVSEIAVVGPPELFRVGFKSVGSVATMNMAWVRSENKLARLLPICFAVNTKSFQSEPRCVWLYQREMRTLPAGTELTCEDTEMTLVLPLDSLSEINLEELQLNSPTCPVSYNSTHLTARISLSGCGTETLHAGSELVYTNTLQSVRPYTMVSRLPSLILPLACRIPKKVNVTGPNYEMSTPTEEEVFGQIRVWIELHFPGEGPLSKFTRLPRFHTLRMSPGRLRREAEYPSERNSNSTSTSSIDNSTSTNSTNNSTSTNSTNNSTSNDDGSSTSTSTGAMGSRISKLDLHVLSNCSISRAEMLVSNCYESETEDFATSSPILEQGCTSSSSTLEIVTSQTNSRVYRLDLSTVEAQGTSMYIQCTVNLCIATMPSEECPDLCSRSFNSRSVVSSLFTKSYTIQSSPISLVVTTAAPTTTTVKGPTTTKKTTTTTTKKTTTTTTTTTTGTVTKTTCSHAPEQASALAAGVILTTMSIFLQNIFLY</sequence>